<name>A0A1V9YUM0_ACHHY</name>
<comment type="caution">
    <text evidence="2">The sequence shown here is derived from an EMBL/GenBank/DDBJ whole genome shotgun (WGS) entry which is preliminary data.</text>
</comment>
<accession>A0A1V9YUM0</accession>
<feature type="compositionally biased region" description="Low complexity" evidence="1">
    <location>
        <begin position="1"/>
        <end position="14"/>
    </location>
</feature>
<sequence length="307" mass="34231">MDARPPSSRPAPRSMDWIDKEVEERSSTSLPPPRVLSPKADPSAGIARKRMVPRGYPGEEGTSYDVVSTPATRSSSDEYLLPPKSLPRSNLVEELTAKYMSDRTPSTQPTDASPSASTEPAASYIATIQPSSITEVAAADQVVKALIQDGYRAIDDVKDAHQVLFHMEPKQLRFDPILAERAAKAIETAAHTLERARNHFRDYCALAAKEDDHSPQKAATVSRNSMFADFDKKMNEIRMSLSAIAAREPYAAPKPEMPSFQQPSPNPRGSFEEYLKEFKRDLQHDKPYTRQNESSHMDKLRFTVDTP</sequence>
<keyword evidence="3" id="KW-1185">Reference proteome</keyword>
<feature type="compositionally biased region" description="Polar residues" evidence="1">
    <location>
        <begin position="65"/>
        <end position="74"/>
    </location>
</feature>
<reference evidence="2 3" key="1">
    <citation type="journal article" date="2014" name="Genome Biol. Evol.">
        <title>The secreted proteins of Achlya hypogyna and Thraustotheca clavata identify the ancestral oomycete secretome and reveal gene acquisitions by horizontal gene transfer.</title>
        <authorList>
            <person name="Misner I."/>
            <person name="Blouin N."/>
            <person name="Leonard G."/>
            <person name="Richards T.A."/>
            <person name="Lane C.E."/>
        </authorList>
    </citation>
    <scope>NUCLEOTIDE SEQUENCE [LARGE SCALE GENOMIC DNA]</scope>
    <source>
        <strain evidence="2 3">ATCC 48635</strain>
    </source>
</reference>
<evidence type="ECO:0000313" key="3">
    <source>
        <dbReference type="Proteomes" id="UP000243579"/>
    </source>
</evidence>
<evidence type="ECO:0000313" key="2">
    <source>
        <dbReference type="EMBL" id="OQR89387.1"/>
    </source>
</evidence>
<evidence type="ECO:0000256" key="1">
    <source>
        <dbReference type="SAM" id="MobiDB-lite"/>
    </source>
</evidence>
<dbReference type="AlphaFoldDB" id="A0A1V9YUM0"/>
<feature type="region of interest" description="Disordered" evidence="1">
    <location>
        <begin position="281"/>
        <end position="307"/>
    </location>
</feature>
<dbReference type="Proteomes" id="UP000243579">
    <property type="component" value="Unassembled WGS sequence"/>
</dbReference>
<feature type="region of interest" description="Disordered" evidence="1">
    <location>
        <begin position="100"/>
        <end position="121"/>
    </location>
</feature>
<feature type="compositionally biased region" description="Low complexity" evidence="1">
    <location>
        <begin position="109"/>
        <end position="121"/>
    </location>
</feature>
<organism evidence="2 3">
    <name type="scientific">Achlya hypogyna</name>
    <name type="common">Oomycete</name>
    <name type="synonym">Protoachlya hypogyna</name>
    <dbReference type="NCBI Taxonomy" id="1202772"/>
    <lineage>
        <taxon>Eukaryota</taxon>
        <taxon>Sar</taxon>
        <taxon>Stramenopiles</taxon>
        <taxon>Oomycota</taxon>
        <taxon>Saprolegniomycetes</taxon>
        <taxon>Saprolegniales</taxon>
        <taxon>Achlyaceae</taxon>
        <taxon>Achlya</taxon>
    </lineage>
</organism>
<feature type="region of interest" description="Disordered" evidence="1">
    <location>
        <begin position="1"/>
        <end position="87"/>
    </location>
</feature>
<feature type="region of interest" description="Disordered" evidence="1">
    <location>
        <begin position="252"/>
        <end position="271"/>
    </location>
</feature>
<gene>
    <name evidence="2" type="ORF">ACHHYP_20257</name>
</gene>
<dbReference type="EMBL" id="JNBR01000836">
    <property type="protein sequence ID" value="OQR89387.1"/>
    <property type="molecule type" value="Genomic_DNA"/>
</dbReference>
<protein>
    <submittedName>
        <fullName evidence="2">Uncharacterized protein</fullName>
    </submittedName>
</protein>
<feature type="compositionally biased region" description="Basic and acidic residues" evidence="1">
    <location>
        <begin position="16"/>
        <end position="26"/>
    </location>
</feature>
<dbReference type="OrthoDB" id="70089at2759"/>
<proteinExistence type="predicted"/>